<dbReference type="PANTHER" id="PTHR30250:SF28">
    <property type="entry name" value="POLYSACCHARIDE BIOSYNTHESIS PROTEIN"/>
    <property type="match status" value="1"/>
</dbReference>
<evidence type="ECO:0000313" key="8">
    <source>
        <dbReference type="Proteomes" id="UP001247542"/>
    </source>
</evidence>
<name>A0ABU3IA03_9ACTO</name>
<feature type="transmembrane region" description="Helical" evidence="6">
    <location>
        <begin position="127"/>
        <end position="147"/>
    </location>
</feature>
<feature type="transmembrane region" description="Helical" evidence="6">
    <location>
        <begin position="93"/>
        <end position="115"/>
    </location>
</feature>
<comment type="caution">
    <text evidence="7">The sequence shown here is derived from an EMBL/GenBank/DDBJ whole genome shotgun (WGS) entry which is preliminary data.</text>
</comment>
<reference evidence="7 8" key="1">
    <citation type="submission" date="2023-06" db="EMBL/GenBank/DDBJ databases">
        <title>Draft genome sequence of Gleimia hominis type strain CCUG 57540T.</title>
        <authorList>
            <person name="Salva-Serra F."/>
            <person name="Cardew S."/>
            <person name="Jensie Markopoulos S."/>
            <person name="Ohlen M."/>
            <person name="Inganas E."/>
            <person name="Svensson-Stadler L."/>
            <person name="Moore E.R.B."/>
        </authorList>
    </citation>
    <scope>NUCLEOTIDE SEQUENCE [LARGE SCALE GENOMIC DNA]</scope>
    <source>
        <strain evidence="7 8">CCUG 57540</strain>
    </source>
</reference>
<feature type="transmembrane region" description="Helical" evidence="6">
    <location>
        <begin position="307"/>
        <end position="326"/>
    </location>
</feature>
<protein>
    <submittedName>
        <fullName evidence="7">Oligosaccharide flippase family protein</fullName>
    </submittedName>
</protein>
<evidence type="ECO:0000256" key="2">
    <source>
        <dbReference type="ARBA" id="ARBA00022475"/>
    </source>
</evidence>
<dbReference type="PANTHER" id="PTHR30250">
    <property type="entry name" value="PST FAMILY PREDICTED COLANIC ACID TRANSPORTER"/>
    <property type="match status" value="1"/>
</dbReference>
<comment type="subcellular location">
    <subcellularLocation>
        <location evidence="1">Cell membrane</location>
        <topology evidence="1">Multi-pass membrane protein</topology>
    </subcellularLocation>
</comment>
<keyword evidence="8" id="KW-1185">Reference proteome</keyword>
<keyword evidence="4 6" id="KW-1133">Transmembrane helix</keyword>
<evidence type="ECO:0000313" key="7">
    <source>
        <dbReference type="EMBL" id="MDT3767209.1"/>
    </source>
</evidence>
<keyword evidence="2" id="KW-1003">Cell membrane</keyword>
<keyword evidence="3 6" id="KW-0812">Transmembrane</keyword>
<evidence type="ECO:0000256" key="5">
    <source>
        <dbReference type="ARBA" id="ARBA00023136"/>
    </source>
</evidence>
<feature type="transmembrane region" description="Helical" evidence="6">
    <location>
        <begin position="338"/>
        <end position="361"/>
    </location>
</feature>
<dbReference type="Proteomes" id="UP001247542">
    <property type="component" value="Unassembled WGS sequence"/>
</dbReference>
<sequence length="428" mass="46695">MFTRIKEYVKTVSESSPFLRHVLTLVSGTAIGQVIVFLMMMIITRMYGSQAVGELALFNSFVGIIVAVGAGRYDMALMLEHDDRNAKVMLLLALRLLAFSAAVATLVLVLARPLLTQHFTPALSRMIPLVGVAAFLLGGMTAIQFWFNRKTEYKTIALNRLNQQVGSTGSQVAVGAVGFRGLPGMVTGLIAGYAIAFTSIMVRAKDFRRLDTKGADSMRTLARKHWKMPVLNGPNALVDALRLNGINLLIGMADASALGQYDIANRVVNVPVILINSAVSQVFFQKLSLVKPGDMYREVKNAVVRSIKIGVLPFAVLYVVAPWLLPFVFGSQWADSGYYAQALIPGVAMLLITSPISTMFVVTGTQHWLLGFAVFYAAAPLAWLWFSPFELLPTVYGLGAVLFVCLVIMTTMSLIAAKRYDRKGTDAQ</sequence>
<feature type="transmembrane region" description="Helical" evidence="6">
    <location>
        <begin position="182"/>
        <end position="202"/>
    </location>
</feature>
<keyword evidence="5 6" id="KW-0472">Membrane</keyword>
<evidence type="ECO:0000256" key="3">
    <source>
        <dbReference type="ARBA" id="ARBA00022692"/>
    </source>
</evidence>
<feature type="transmembrane region" description="Helical" evidence="6">
    <location>
        <begin position="55"/>
        <end position="73"/>
    </location>
</feature>
<dbReference type="RefSeq" id="WP_313272579.1">
    <property type="nucleotide sequence ID" value="NZ_JASXSX010000001.1"/>
</dbReference>
<proteinExistence type="predicted"/>
<gene>
    <name evidence="7" type="ORF">QS713_03895</name>
</gene>
<feature type="transmembrane region" description="Helical" evidence="6">
    <location>
        <begin position="398"/>
        <end position="417"/>
    </location>
</feature>
<organism evidence="7 8">
    <name type="scientific">Gleimia hominis</name>
    <dbReference type="NCBI Taxonomy" id="595468"/>
    <lineage>
        <taxon>Bacteria</taxon>
        <taxon>Bacillati</taxon>
        <taxon>Actinomycetota</taxon>
        <taxon>Actinomycetes</taxon>
        <taxon>Actinomycetales</taxon>
        <taxon>Actinomycetaceae</taxon>
        <taxon>Gleimia</taxon>
    </lineage>
</organism>
<dbReference type="EMBL" id="JASXSX010000001">
    <property type="protein sequence ID" value="MDT3767209.1"/>
    <property type="molecule type" value="Genomic_DNA"/>
</dbReference>
<accession>A0ABU3IA03</accession>
<evidence type="ECO:0000256" key="1">
    <source>
        <dbReference type="ARBA" id="ARBA00004651"/>
    </source>
</evidence>
<feature type="transmembrane region" description="Helical" evidence="6">
    <location>
        <begin position="22"/>
        <end position="43"/>
    </location>
</feature>
<dbReference type="InterPro" id="IPR050833">
    <property type="entry name" value="Poly_Biosynth_Transport"/>
</dbReference>
<feature type="transmembrane region" description="Helical" evidence="6">
    <location>
        <begin position="368"/>
        <end position="386"/>
    </location>
</feature>
<evidence type="ECO:0000256" key="4">
    <source>
        <dbReference type="ARBA" id="ARBA00022989"/>
    </source>
</evidence>
<evidence type="ECO:0000256" key="6">
    <source>
        <dbReference type="SAM" id="Phobius"/>
    </source>
</evidence>
<dbReference type="Pfam" id="PF13440">
    <property type="entry name" value="Polysacc_synt_3"/>
    <property type="match status" value="1"/>
</dbReference>